<dbReference type="SUPFAM" id="SSF55486">
    <property type="entry name" value="Metalloproteases ('zincins'), catalytic domain"/>
    <property type="match status" value="1"/>
</dbReference>
<organism evidence="1 2">
    <name type="scientific">Meloidogyne hapla</name>
    <name type="common">Root-knot nematode worm</name>
    <dbReference type="NCBI Taxonomy" id="6305"/>
    <lineage>
        <taxon>Eukaryota</taxon>
        <taxon>Metazoa</taxon>
        <taxon>Ecdysozoa</taxon>
        <taxon>Nematoda</taxon>
        <taxon>Chromadorea</taxon>
        <taxon>Rhabditida</taxon>
        <taxon>Tylenchina</taxon>
        <taxon>Tylenchomorpha</taxon>
        <taxon>Tylenchoidea</taxon>
        <taxon>Meloidogynidae</taxon>
        <taxon>Meloidogyninae</taxon>
        <taxon>Meloidogyne</taxon>
    </lineage>
</organism>
<keyword evidence="1" id="KW-1185">Reference proteome</keyword>
<sequence>MFQFYDSCLNNKSREEIKSQPLLEFIEKIIGGSGAAGRKRKFNTEWILNAFPFVPFFDIETTWDVRKESSEKSMFMLQPKSTFSKNIYLWQDNERINFENKLKKILRYLNDDSLKIFKKLPAFMENGLNEKEINCK</sequence>
<reference evidence="2" key="1">
    <citation type="submission" date="2016-11" db="UniProtKB">
        <authorList>
            <consortium name="WormBaseParasite"/>
        </authorList>
    </citation>
    <scope>IDENTIFICATION</scope>
</reference>
<dbReference type="InterPro" id="IPR042089">
    <property type="entry name" value="Peptidase_M13_dom_2"/>
</dbReference>
<proteinExistence type="predicted"/>
<dbReference type="WBParaSite" id="MhA1_Contig1077.frz3.gene2">
    <property type="protein sequence ID" value="MhA1_Contig1077.frz3.gene2"/>
    <property type="gene ID" value="MhA1_Contig1077.frz3.gene2"/>
</dbReference>
<accession>A0A1I8AY96</accession>
<dbReference type="AlphaFoldDB" id="A0A1I8AY96"/>
<dbReference type="Gene3D" id="1.10.1380.10">
    <property type="entry name" value="Neutral endopeptidase , domain2"/>
    <property type="match status" value="1"/>
</dbReference>
<name>A0A1I8AY96_MELHA</name>
<protein>
    <submittedName>
        <fullName evidence="2">Uncharacterized protein</fullName>
    </submittedName>
</protein>
<dbReference type="Proteomes" id="UP000095281">
    <property type="component" value="Unplaced"/>
</dbReference>
<evidence type="ECO:0000313" key="2">
    <source>
        <dbReference type="WBParaSite" id="MhA1_Contig1077.frz3.gene2"/>
    </source>
</evidence>
<evidence type="ECO:0000313" key="1">
    <source>
        <dbReference type="Proteomes" id="UP000095281"/>
    </source>
</evidence>